<keyword evidence="3" id="KW-1185">Reference proteome</keyword>
<dbReference type="Proteomes" id="UP000078544">
    <property type="component" value="Unassembled WGS sequence"/>
</dbReference>
<feature type="compositionally biased region" description="Polar residues" evidence="1">
    <location>
        <begin position="1"/>
        <end position="12"/>
    </location>
</feature>
<name>A0A162IKT9_9HYPO</name>
<feature type="region of interest" description="Disordered" evidence="1">
    <location>
        <begin position="1"/>
        <end position="29"/>
    </location>
</feature>
<feature type="compositionally biased region" description="Basic and acidic residues" evidence="1">
    <location>
        <begin position="398"/>
        <end position="412"/>
    </location>
</feature>
<protein>
    <submittedName>
        <fullName evidence="2">Uncharacterized protein</fullName>
    </submittedName>
</protein>
<feature type="compositionally biased region" description="Low complexity" evidence="1">
    <location>
        <begin position="13"/>
        <end position="26"/>
    </location>
</feature>
<evidence type="ECO:0000256" key="1">
    <source>
        <dbReference type="SAM" id="MobiDB-lite"/>
    </source>
</evidence>
<organism evidence="2 3">
    <name type="scientific">Moelleriella libera RCEF 2490</name>
    <dbReference type="NCBI Taxonomy" id="1081109"/>
    <lineage>
        <taxon>Eukaryota</taxon>
        <taxon>Fungi</taxon>
        <taxon>Dikarya</taxon>
        <taxon>Ascomycota</taxon>
        <taxon>Pezizomycotina</taxon>
        <taxon>Sordariomycetes</taxon>
        <taxon>Hypocreomycetidae</taxon>
        <taxon>Hypocreales</taxon>
        <taxon>Clavicipitaceae</taxon>
        <taxon>Moelleriella</taxon>
    </lineage>
</organism>
<proteinExistence type="predicted"/>
<reference evidence="2 3" key="1">
    <citation type="journal article" date="2016" name="Genome Biol. Evol.">
        <title>Divergent and convergent evolution of fungal pathogenicity.</title>
        <authorList>
            <person name="Shang Y."/>
            <person name="Xiao G."/>
            <person name="Zheng P."/>
            <person name="Cen K."/>
            <person name="Zhan S."/>
            <person name="Wang C."/>
        </authorList>
    </citation>
    <scope>NUCLEOTIDE SEQUENCE [LARGE SCALE GENOMIC DNA]</scope>
    <source>
        <strain evidence="2 3">RCEF 2490</strain>
    </source>
</reference>
<feature type="region of interest" description="Disordered" evidence="1">
    <location>
        <begin position="367"/>
        <end position="441"/>
    </location>
</feature>
<comment type="caution">
    <text evidence="2">The sequence shown here is derived from an EMBL/GenBank/DDBJ whole genome shotgun (WGS) entry which is preliminary data.</text>
</comment>
<dbReference type="AlphaFoldDB" id="A0A162IKT9"/>
<feature type="compositionally biased region" description="Polar residues" evidence="1">
    <location>
        <begin position="367"/>
        <end position="376"/>
    </location>
</feature>
<sequence length="762" mass="83357">MSTYLVSDNGIDSNTNEQNSTSNTPTALPHGYLDTIDFDTLKNTYTDDHSMLFNAGSFYPNKDDLATAMKEQSYSFSQPPQTQTQGTVDPALLSSQPTTYDLQTGTSNGMPDAAPIMQSFRQQPQQFGQPDLLPAGGFELAEPVTKMPMQNAFPTAPTPATDNRHLTQPNYALSLGSFHPSQPNNYCRPQAWIQQQQPQQGWQGTFGSQQYPRMAQNPTQHSKYNTNFQQGGQQSFATSWNVPNPRSQLDAQVYSQMRKTSARSSRTEVPIGSSTIVQQPEVTFTEAQKDFVSKFVDSAMRQAWYHCHIATASCLYGNAVSLIEQGILTSPSFDDQEEFKEGLKKSFSLAARQGVNKTASWGSLQNWKQSRLSHMTSKAPEQPVPQPGKGQARKRKAPEHSEREKLAGRDAADEVGIAVGPLGTTASNKRKKAKATSVQPVGHKITDQDSDMVAHPAQIYYSENHGPISPTDCVGPFHLAKKPPPQFANDLKRQAAGIDKQPQLGVATPKRMKQAHPPTPLTEPAIGSLGATGRRTSCSNQARATLLPGQATPTGTGTVPRSAATPAPRIQTGGGTRYPESDRLREFSRTDPSIPHSLVKNFKHPTATSAYSAVRKAVAEDQPGDQGDLLYSEKCRSVAMCEYDAACQQNLGIQSHDLPEWSQESRNAERRARKQQSRKKSKAPETPLQAVQHDENAGPKEQSAAPDSATNPNEQQTTADEKESLVEATDLFGDVHDASDDVVASAQNEEFLEGWKNDWSQS</sequence>
<accession>A0A162IKT9</accession>
<evidence type="ECO:0000313" key="2">
    <source>
        <dbReference type="EMBL" id="KZZ94903.1"/>
    </source>
</evidence>
<feature type="region of interest" description="Disordered" evidence="1">
    <location>
        <begin position="547"/>
        <end position="580"/>
    </location>
</feature>
<feature type="region of interest" description="Disordered" evidence="1">
    <location>
        <begin position="508"/>
        <end position="535"/>
    </location>
</feature>
<feature type="region of interest" description="Disordered" evidence="1">
    <location>
        <begin position="71"/>
        <end position="99"/>
    </location>
</feature>
<feature type="compositionally biased region" description="Basic residues" evidence="1">
    <location>
        <begin position="671"/>
        <end position="681"/>
    </location>
</feature>
<gene>
    <name evidence="2" type="ORF">AAL_05014</name>
</gene>
<feature type="region of interest" description="Disordered" evidence="1">
    <location>
        <begin position="658"/>
        <end position="726"/>
    </location>
</feature>
<feature type="compositionally biased region" description="Polar residues" evidence="1">
    <location>
        <begin position="708"/>
        <end position="718"/>
    </location>
</feature>
<evidence type="ECO:0000313" key="3">
    <source>
        <dbReference type="Proteomes" id="UP000078544"/>
    </source>
</evidence>
<dbReference type="EMBL" id="AZGY01000010">
    <property type="protein sequence ID" value="KZZ94903.1"/>
    <property type="molecule type" value="Genomic_DNA"/>
</dbReference>